<sequence length="82" mass="9362">MSSPYTPFISKRVNYCTHDHIAVVRFASGIHSKIAEFPSLCCSLMRTHSIEMAYSISTMRILWTEDNPLAVCGTTWHNLAWQ</sequence>
<name>A0AAV4XL26_CAEEX</name>
<keyword evidence="2" id="KW-1185">Reference proteome</keyword>
<accession>A0AAV4XL26</accession>
<protein>
    <submittedName>
        <fullName evidence="1">Uncharacterized protein</fullName>
    </submittedName>
</protein>
<gene>
    <name evidence="1" type="ORF">CEXT_185781</name>
</gene>
<dbReference type="Proteomes" id="UP001054945">
    <property type="component" value="Unassembled WGS sequence"/>
</dbReference>
<dbReference type="AlphaFoldDB" id="A0AAV4XL26"/>
<reference evidence="1 2" key="1">
    <citation type="submission" date="2021-06" db="EMBL/GenBank/DDBJ databases">
        <title>Caerostris extrusa draft genome.</title>
        <authorList>
            <person name="Kono N."/>
            <person name="Arakawa K."/>
        </authorList>
    </citation>
    <scope>NUCLEOTIDE SEQUENCE [LARGE SCALE GENOMIC DNA]</scope>
</reference>
<organism evidence="1 2">
    <name type="scientific">Caerostris extrusa</name>
    <name type="common">Bark spider</name>
    <name type="synonym">Caerostris bankana</name>
    <dbReference type="NCBI Taxonomy" id="172846"/>
    <lineage>
        <taxon>Eukaryota</taxon>
        <taxon>Metazoa</taxon>
        <taxon>Ecdysozoa</taxon>
        <taxon>Arthropoda</taxon>
        <taxon>Chelicerata</taxon>
        <taxon>Arachnida</taxon>
        <taxon>Araneae</taxon>
        <taxon>Araneomorphae</taxon>
        <taxon>Entelegynae</taxon>
        <taxon>Araneoidea</taxon>
        <taxon>Araneidae</taxon>
        <taxon>Caerostris</taxon>
    </lineage>
</organism>
<proteinExistence type="predicted"/>
<evidence type="ECO:0000313" key="2">
    <source>
        <dbReference type="Proteomes" id="UP001054945"/>
    </source>
</evidence>
<dbReference type="EMBL" id="BPLR01017810">
    <property type="protein sequence ID" value="GIY94635.1"/>
    <property type="molecule type" value="Genomic_DNA"/>
</dbReference>
<comment type="caution">
    <text evidence="1">The sequence shown here is derived from an EMBL/GenBank/DDBJ whole genome shotgun (WGS) entry which is preliminary data.</text>
</comment>
<evidence type="ECO:0000313" key="1">
    <source>
        <dbReference type="EMBL" id="GIY94635.1"/>
    </source>
</evidence>